<organism evidence="3 4">
    <name type="scientific">Lactarius akahatsu</name>
    <dbReference type="NCBI Taxonomy" id="416441"/>
    <lineage>
        <taxon>Eukaryota</taxon>
        <taxon>Fungi</taxon>
        <taxon>Dikarya</taxon>
        <taxon>Basidiomycota</taxon>
        <taxon>Agaricomycotina</taxon>
        <taxon>Agaricomycetes</taxon>
        <taxon>Russulales</taxon>
        <taxon>Russulaceae</taxon>
        <taxon>Lactarius</taxon>
    </lineage>
</organism>
<accession>A0AAD4LGM1</accession>
<dbReference type="Proteomes" id="UP001201163">
    <property type="component" value="Unassembled WGS sequence"/>
</dbReference>
<dbReference type="AlphaFoldDB" id="A0AAD4LGM1"/>
<evidence type="ECO:0000313" key="4">
    <source>
        <dbReference type="Proteomes" id="UP001201163"/>
    </source>
</evidence>
<evidence type="ECO:0000256" key="1">
    <source>
        <dbReference type="SAM" id="MobiDB-lite"/>
    </source>
</evidence>
<keyword evidence="4" id="KW-1185">Reference proteome</keyword>
<comment type="caution">
    <text evidence="3">The sequence shown here is derived from an EMBL/GenBank/DDBJ whole genome shotgun (WGS) entry which is preliminary data.</text>
</comment>
<proteinExistence type="predicted"/>
<feature type="region of interest" description="Disordered" evidence="1">
    <location>
        <begin position="156"/>
        <end position="175"/>
    </location>
</feature>
<protein>
    <submittedName>
        <fullName evidence="3">Uncharacterized protein</fullName>
    </submittedName>
</protein>
<evidence type="ECO:0000256" key="2">
    <source>
        <dbReference type="SAM" id="Phobius"/>
    </source>
</evidence>
<sequence>MSPSPPNASKRLSTISLVVVTIITILIVLPFPASAMPIVPVEPAPSPGSPSPSPGPSHSHMSHKIIFDIVFGLGLSFLSIGAFAFLASRKSFSGFSGVLDRICAALDSLKQLLSAFRFTTFFARAGNAIAGATDPSVSSMRDRVTSAPTISLARMQSSGPISAHDPDPQTPTVSV</sequence>
<keyword evidence="2" id="KW-0812">Transmembrane</keyword>
<feature type="transmembrane region" description="Helical" evidence="2">
    <location>
        <begin position="65"/>
        <end position="87"/>
    </location>
</feature>
<feature type="transmembrane region" description="Helical" evidence="2">
    <location>
        <begin position="12"/>
        <end position="33"/>
    </location>
</feature>
<gene>
    <name evidence="3" type="ORF">EDB92DRAFT_1949007</name>
</gene>
<keyword evidence="2" id="KW-1133">Transmembrane helix</keyword>
<evidence type="ECO:0000313" key="3">
    <source>
        <dbReference type="EMBL" id="KAH8986726.1"/>
    </source>
</evidence>
<name>A0AAD4LGM1_9AGAM</name>
<keyword evidence="2" id="KW-0472">Membrane</keyword>
<reference evidence="3" key="1">
    <citation type="submission" date="2022-01" db="EMBL/GenBank/DDBJ databases">
        <title>Comparative genomics reveals a dynamic genome evolution in the ectomycorrhizal milk-cap (Lactarius) mushrooms.</title>
        <authorList>
            <consortium name="DOE Joint Genome Institute"/>
            <person name="Lebreton A."/>
            <person name="Tang N."/>
            <person name="Kuo A."/>
            <person name="LaButti K."/>
            <person name="Drula E."/>
            <person name="Barry K."/>
            <person name="Clum A."/>
            <person name="Lipzen A."/>
            <person name="Mousain D."/>
            <person name="Ng V."/>
            <person name="Wang R."/>
            <person name="Wang X."/>
            <person name="Dai Y."/>
            <person name="Henrissat B."/>
            <person name="Grigoriev I.V."/>
            <person name="Guerin-Laguette A."/>
            <person name="Yu F."/>
            <person name="Martin F.M."/>
        </authorList>
    </citation>
    <scope>NUCLEOTIDE SEQUENCE</scope>
    <source>
        <strain evidence="3">QP</strain>
    </source>
</reference>
<dbReference type="EMBL" id="JAKELL010000052">
    <property type="protein sequence ID" value="KAH8986726.1"/>
    <property type="molecule type" value="Genomic_DNA"/>
</dbReference>